<comment type="caution">
    <text evidence="11">The sequence shown here is derived from an EMBL/GenBank/DDBJ whole genome shotgun (WGS) entry which is preliminary data.</text>
</comment>
<dbReference type="EC" id="7.6.2.9" evidence="9"/>
<keyword evidence="6" id="KW-0408">Iron</keyword>
<dbReference type="Pfam" id="PF00005">
    <property type="entry name" value="ABC_tran"/>
    <property type="match status" value="1"/>
</dbReference>
<keyword evidence="4" id="KW-0547">Nucleotide-binding</keyword>
<evidence type="ECO:0000313" key="12">
    <source>
        <dbReference type="Proteomes" id="UP000287519"/>
    </source>
</evidence>
<accession>A0A402C733</accession>
<dbReference type="InterPro" id="IPR015853">
    <property type="entry name" value="ABC_transpr_FbpC"/>
</dbReference>
<dbReference type="PROSITE" id="PS50893">
    <property type="entry name" value="ABC_TRANSPORTER_2"/>
    <property type="match status" value="1"/>
</dbReference>
<dbReference type="CDD" id="cd03259">
    <property type="entry name" value="ABC_Carb_Solutes_like"/>
    <property type="match status" value="1"/>
</dbReference>
<dbReference type="GO" id="GO:0015418">
    <property type="term" value="F:ABC-type quaternary ammonium compound transporting activity"/>
    <property type="evidence" value="ECO:0007669"/>
    <property type="project" value="UniProtKB-EC"/>
</dbReference>
<dbReference type="InterPro" id="IPR013611">
    <property type="entry name" value="Transp-assoc_OB_typ2"/>
</dbReference>
<dbReference type="InterPro" id="IPR050093">
    <property type="entry name" value="ABC_SmlMolc_Importer"/>
</dbReference>
<protein>
    <recommendedName>
        <fullName evidence="9">ABC-type quaternary amine transporter</fullName>
        <ecNumber evidence="9">7.6.2.9</ecNumber>
    </recommendedName>
</protein>
<keyword evidence="2" id="KW-1003">Cell membrane</keyword>
<proteinExistence type="predicted"/>
<keyword evidence="1" id="KW-0813">Transport</keyword>
<reference evidence="11 12" key="1">
    <citation type="submission" date="2018-11" db="EMBL/GenBank/DDBJ databases">
        <title>Microbial catabolism of amino acid.</title>
        <authorList>
            <person name="Hibi M."/>
            <person name="Ogawa J."/>
        </authorList>
    </citation>
    <scope>NUCLEOTIDE SEQUENCE [LARGE SCALE GENOMIC DNA]</scope>
    <source>
        <strain evidence="11 12">C31-06</strain>
    </source>
</reference>
<evidence type="ECO:0000256" key="9">
    <source>
        <dbReference type="ARBA" id="ARBA00066388"/>
    </source>
</evidence>
<keyword evidence="7" id="KW-0406">Ion transport</keyword>
<evidence type="ECO:0000256" key="1">
    <source>
        <dbReference type="ARBA" id="ARBA00022448"/>
    </source>
</evidence>
<evidence type="ECO:0000256" key="3">
    <source>
        <dbReference type="ARBA" id="ARBA00022496"/>
    </source>
</evidence>
<dbReference type="RefSeq" id="WP_124391851.1">
    <property type="nucleotide sequence ID" value="NZ_BHYM01000027.1"/>
</dbReference>
<keyword evidence="3" id="KW-0410">Iron transport</keyword>
<dbReference type="SUPFAM" id="SSF50331">
    <property type="entry name" value="MOP-like"/>
    <property type="match status" value="1"/>
</dbReference>
<dbReference type="EMBL" id="BHYM01000027">
    <property type="protein sequence ID" value="GCE39426.1"/>
    <property type="molecule type" value="Genomic_DNA"/>
</dbReference>
<dbReference type="InterPro" id="IPR027417">
    <property type="entry name" value="P-loop_NTPase"/>
</dbReference>
<dbReference type="PANTHER" id="PTHR42781:SF4">
    <property type="entry name" value="SPERMIDINE_PUTRESCINE IMPORT ATP-BINDING PROTEIN POTA"/>
    <property type="match status" value="1"/>
</dbReference>
<dbReference type="SMART" id="SM00382">
    <property type="entry name" value="AAA"/>
    <property type="match status" value="1"/>
</dbReference>
<dbReference type="Proteomes" id="UP000287519">
    <property type="component" value="Unassembled WGS sequence"/>
</dbReference>
<evidence type="ECO:0000256" key="5">
    <source>
        <dbReference type="ARBA" id="ARBA00022840"/>
    </source>
</evidence>
<keyword evidence="5 11" id="KW-0067">ATP-binding</keyword>
<dbReference type="AlphaFoldDB" id="A0A402C733"/>
<feature type="domain" description="ABC transporter" evidence="10">
    <location>
        <begin position="5"/>
        <end position="235"/>
    </location>
</feature>
<keyword evidence="8" id="KW-0472">Membrane</keyword>
<dbReference type="FunFam" id="3.40.50.300:FF:000425">
    <property type="entry name" value="Probable ABC transporter, ATP-binding subunit"/>
    <property type="match status" value="1"/>
</dbReference>
<evidence type="ECO:0000256" key="6">
    <source>
        <dbReference type="ARBA" id="ARBA00023004"/>
    </source>
</evidence>
<sequence length="346" mass="36124">MTYALEVEGLDKSFGAAAVLRDVALTVEAGSTTAILGPSGCGKTTLLRLVAGFDKPDAGTIALGGRVVAGGGWTPAHRRSVGYVAQDGALFPHATVGANVGFGLPRRARTRSKIAELLEMVSLDSVYATRRPDQLSGGQQQRVALARALAREPELMLLDEPFSALDAGLRANTRRIVADVLAKAGITTILVTHDQPEALSFADRVAVMSSGRLAQIGTPREIYSAPIDVPTAEFIGDAVVLGAHVESGRARCALGNIAVTANGVRGDARVMLRPEQIEVTSDGAGVSGTVVDVEYLGSEMLLGIRLDTPDGVLPERVTVRRFGATPLAPGDRVGIRVLGEAVAYEP</sequence>
<dbReference type="PANTHER" id="PTHR42781">
    <property type="entry name" value="SPERMIDINE/PUTRESCINE IMPORT ATP-BINDING PROTEIN POTA"/>
    <property type="match status" value="1"/>
</dbReference>
<dbReference type="SUPFAM" id="SSF52540">
    <property type="entry name" value="P-loop containing nucleoside triphosphate hydrolases"/>
    <property type="match status" value="1"/>
</dbReference>
<evidence type="ECO:0000256" key="7">
    <source>
        <dbReference type="ARBA" id="ARBA00023065"/>
    </source>
</evidence>
<evidence type="ECO:0000259" key="10">
    <source>
        <dbReference type="PROSITE" id="PS50893"/>
    </source>
</evidence>
<dbReference type="InterPro" id="IPR003593">
    <property type="entry name" value="AAA+_ATPase"/>
</dbReference>
<dbReference type="InterPro" id="IPR017871">
    <property type="entry name" value="ABC_transporter-like_CS"/>
</dbReference>
<dbReference type="GO" id="GO:0043190">
    <property type="term" value="C:ATP-binding cassette (ABC) transporter complex"/>
    <property type="evidence" value="ECO:0007669"/>
    <property type="project" value="InterPro"/>
</dbReference>
<name>A0A402C733_RHOWR</name>
<dbReference type="GO" id="GO:0016887">
    <property type="term" value="F:ATP hydrolysis activity"/>
    <property type="evidence" value="ECO:0007669"/>
    <property type="project" value="InterPro"/>
</dbReference>
<dbReference type="Pfam" id="PF08402">
    <property type="entry name" value="TOBE_2"/>
    <property type="match status" value="1"/>
</dbReference>
<organism evidence="11 12">
    <name type="scientific">Rhodococcus wratislaviensis</name>
    <name type="common">Tsukamurella wratislaviensis</name>
    <dbReference type="NCBI Taxonomy" id="44752"/>
    <lineage>
        <taxon>Bacteria</taxon>
        <taxon>Bacillati</taxon>
        <taxon>Actinomycetota</taxon>
        <taxon>Actinomycetes</taxon>
        <taxon>Mycobacteriales</taxon>
        <taxon>Nocardiaceae</taxon>
        <taxon>Rhodococcus</taxon>
    </lineage>
</organism>
<dbReference type="InterPro" id="IPR008995">
    <property type="entry name" value="Mo/tungstate-bd_C_term_dom"/>
</dbReference>
<dbReference type="PROSITE" id="PS00211">
    <property type="entry name" value="ABC_TRANSPORTER_1"/>
    <property type="match status" value="1"/>
</dbReference>
<dbReference type="OrthoDB" id="9802264at2"/>
<gene>
    <name evidence="11" type="ORF">Rhow_002950</name>
</gene>
<evidence type="ECO:0000256" key="8">
    <source>
        <dbReference type="ARBA" id="ARBA00023136"/>
    </source>
</evidence>
<dbReference type="InterPro" id="IPR003439">
    <property type="entry name" value="ABC_transporter-like_ATP-bd"/>
</dbReference>
<dbReference type="Gene3D" id="3.40.50.300">
    <property type="entry name" value="P-loop containing nucleotide triphosphate hydrolases"/>
    <property type="match status" value="1"/>
</dbReference>
<evidence type="ECO:0000256" key="4">
    <source>
        <dbReference type="ARBA" id="ARBA00022741"/>
    </source>
</evidence>
<keyword evidence="12" id="KW-1185">Reference proteome</keyword>
<evidence type="ECO:0000256" key="2">
    <source>
        <dbReference type="ARBA" id="ARBA00022475"/>
    </source>
</evidence>
<evidence type="ECO:0000313" key="11">
    <source>
        <dbReference type="EMBL" id="GCE39426.1"/>
    </source>
</evidence>
<dbReference type="Gene3D" id="2.40.50.450">
    <property type="match status" value="1"/>
</dbReference>
<dbReference type="GO" id="GO:0005524">
    <property type="term" value="F:ATP binding"/>
    <property type="evidence" value="ECO:0007669"/>
    <property type="project" value="UniProtKB-KW"/>
</dbReference>
<dbReference type="GO" id="GO:0015408">
    <property type="term" value="F:ABC-type ferric iron transporter activity"/>
    <property type="evidence" value="ECO:0007669"/>
    <property type="project" value="InterPro"/>
</dbReference>